<reference evidence="14 15" key="1">
    <citation type="submission" date="2011-02" db="EMBL/GenBank/DDBJ databases">
        <authorList>
            <person name="Muzny D."/>
            <person name="Qin X."/>
            <person name="Buhay C."/>
            <person name="Dugan-Rocha S."/>
            <person name="Ding Y."/>
            <person name="Chen G."/>
            <person name="Hawes A."/>
            <person name="Holder M."/>
            <person name="Jhangiani S."/>
            <person name="Johnson A."/>
            <person name="Khan Z."/>
            <person name="Li Z."/>
            <person name="Liu W."/>
            <person name="Liu X."/>
            <person name="Perez L."/>
            <person name="Shen H."/>
            <person name="Wang Q."/>
            <person name="Watt J."/>
            <person name="Xi L."/>
            <person name="Xin Y."/>
            <person name="Zhou J."/>
            <person name="Deng J."/>
            <person name="Jiang H."/>
            <person name="Liu Y."/>
            <person name="Qu J."/>
            <person name="Song X.-Z."/>
            <person name="Zhang L."/>
            <person name="Villasana D."/>
            <person name="Johnson A."/>
            <person name="Liu J."/>
            <person name="Liyanage D."/>
            <person name="Lorensuhewa L."/>
            <person name="Robinson T."/>
            <person name="Song A."/>
            <person name="Song B.-B."/>
            <person name="Dinh H."/>
            <person name="Thornton R."/>
            <person name="Coyle M."/>
            <person name="Francisco L."/>
            <person name="Jackson L."/>
            <person name="Javaid M."/>
            <person name="Korchina V."/>
            <person name="Kovar C."/>
            <person name="Mata R."/>
            <person name="Mathew T."/>
            <person name="Ngo R."/>
            <person name="Nguyen L."/>
            <person name="Nguyen N."/>
            <person name="Okwuonu G."/>
            <person name="Ongeri F."/>
            <person name="Pham C."/>
            <person name="Simmons D."/>
            <person name="Wilczek-Boney K."/>
            <person name="Hale W."/>
            <person name="Jakkamsetti A."/>
            <person name="Pham P."/>
            <person name="Ruth R."/>
            <person name="San Lucas F."/>
            <person name="Warren J."/>
            <person name="Zhang J."/>
            <person name="Zhao Z."/>
            <person name="Zhou C."/>
            <person name="Zhu D."/>
            <person name="Lee S."/>
            <person name="Bess C."/>
            <person name="Blankenburg K."/>
            <person name="Forbes L."/>
            <person name="Fu Q."/>
            <person name="Gubbala S."/>
            <person name="Hirani K."/>
            <person name="Jayaseelan J.C."/>
            <person name="Lara F."/>
            <person name="Munidasa M."/>
            <person name="Palculict T."/>
            <person name="Patil S."/>
            <person name="Pu L.-L."/>
            <person name="Saada N."/>
            <person name="Tang L."/>
            <person name="Weissenberger G."/>
            <person name="Zhu Y."/>
            <person name="Hemphill L."/>
            <person name="Shang Y."/>
            <person name="Youmans B."/>
            <person name="Ayvaz T."/>
            <person name="Ross M."/>
            <person name="Santibanez J."/>
            <person name="Aqrawi P."/>
            <person name="Gross S."/>
            <person name="Joshi V."/>
            <person name="Fowler G."/>
            <person name="Nazareth L."/>
            <person name="Reid J."/>
            <person name="Worley K."/>
            <person name="Petrosino J."/>
            <person name="Highlander S."/>
            <person name="Gibbs R."/>
        </authorList>
    </citation>
    <scope>NUCLEOTIDE SEQUENCE [LARGE SCALE GENOMIC DNA]</scope>
    <source>
        <strain evidence="14 15">DSM 15829</strain>
    </source>
</reference>
<dbReference type="AlphaFoldDB" id="F1T6G9"/>
<evidence type="ECO:0000256" key="11">
    <source>
        <dbReference type="HAMAP-Rule" id="MF_00022"/>
    </source>
</evidence>
<dbReference type="Proteomes" id="UP000005947">
    <property type="component" value="Unassembled WGS sequence"/>
</dbReference>
<dbReference type="InterPro" id="IPR000924">
    <property type="entry name" value="Glu/Gln-tRNA-synth"/>
</dbReference>
<feature type="short sequence motif" description="'KMSKS' region" evidence="11">
    <location>
        <begin position="259"/>
        <end position="263"/>
    </location>
</feature>
<dbReference type="InterPro" id="IPR004527">
    <property type="entry name" value="Glu-tRNA-ligase_bac/mito"/>
</dbReference>
<dbReference type="Gene3D" id="1.10.10.350">
    <property type="match status" value="1"/>
</dbReference>
<sequence>MNSQTANTEVRVRFAPSPTGKLHVGGARTAIYNWAFARAHKGTFILRIDDTDPTRSTEENTQIILRAMRWLGLDWDEGPDVGGAFGPYKQTERLDMYRQAAQKLVEEGKAYYCFCSQETLDAARKTAQEQHARFQGYNRACRGISLDVAKERIAHGEPYTIRVKVPLNRGDVVVHDLIHGDVTFNARELDDFIIFRSDGTPTYNFATVCDDAAMKITHIIRGDDHLSNTPRQVIVYEALGAQVPVFAHLSMILGVDGKKLSKRHGATSVEEYRDSGYDSEAFVNYLALLGWALDGETTIVPKDVLMQKFSLEHISKNPATFDPKKLDWINAQYIQRLSDNDFAHHVLIPELIKAGLEMPKATNACTDSGTGDVAEGAGEAMDIHESDVSACFDKRPSWYLLLASILKPRTTLAHDVVEKARFLYQGKNLCIDEPSLTKNIYNNESAGASLKAAYAALEEVNDWTSENIDAAMAELPEKLGATKRKFFAAIRVAECGNQVSPPLGESMELLGRELALFRLKNALELLEAHKS</sequence>
<proteinExistence type="inferred from homology"/>
<evidence type="ECO:0000256" key="9">
    <source>
        <dbReference type="ARBA" id="ARBA00023146"/>
    </source>
</evidence>
<evidence type="ECO:0000256" key="6">
    <source>
        <dbReference type="ARBA" id="ARBA00022741"/>
    </source>
</evidence>
<dbReference type="GO" id="GO:0005829">
    <property type="term" value="C:cytosol"/>
    <property type="evidence" value="ECO:0007669"/>
    <property type="project" value="TreeGrafter"/>
</dbReference>
<dbReference type="HAMAP" id="MF_00022">
    <property type="entry name" value="Glu_tRNA_synth_type1"/>
    <property type="match status" value="1"/>
</dbReference>
<evidence type="ECO:0000313" key="15">
    <source>
        <dbReference type="Proteomes" id="UP000005947"/>
    </source>
</evidence>
<keyword evidence="7 11" id="KW-0067">ATP-binding</keyword>
<dbReference type="EC" id="6.1.1.17" evidence="11"/>
<protein>
    <recommendedName>
        <fullName evidence="11">Glutamate--tRNA ligase</fullName>
        <ecNumber evidence="11">6.1.1.17</ecNumber>
    </recommendedName>
    <alternativeName>
        <fullName evidence="11">Glutamyl-tRNA synthetase</fullName>
        <shortName evidence="11">GluRS</shortName>
    </alternativeName>
</protein>
<dbReference type="GO" id="GO:0000049">
    <property type="term" value="F:tRNA binding"/>
    <property type="evidence" value="ECO:0007669"/>
    <property type="project" value="InterPro"/>
</dbReference>
<dbReference type="NCBIfam" id="TIGR00464">
    <property type="entry name" value="gltX_bact"/>
    <property type="match status" value="1"/>
</dbReference>
<evidence type="ECO:0000256" key="1">
    <source>
        <dbReference type="ARBA" id="ARBA00004496"/>
    </source>
</evidence>
<evidence type="ECO:0000256" key="8">
    <source>
        <dbReference type="ARBA" id="ARBA00022917"/>
    </source>
</evidence>
<dbReference type="Pfam" id="PF00749">
    <property type="entry name" value="tRNA-synt_1c"/>
    <property type="match status" value="1"/>
</dbReference>
<evidence type="ECO:0000256" key="5">
    <source>
        <dbReference type="ARBA" id="ARBA00022598"/>
    </source>
</evidence>
<evidence type="ECO:0000259" key="13">
    <source>
        <dbReference type="Pfam" id="PF19269"/>
    </source>
</evidence>
<feature type="domain" description="Glutamyl/glutaminyl-tRNA synthetase class Ib catalytic" evidence="12">
    <location>
        <begin position="9"/>
        <end position="328"/>
    </location>
</feature>
<dbReference type="OrthoDB" id="9807503at2"/>
<keyword evidence="8 11" id="KW-0648">Protein biosynthesis</keyword>
<dbReference type="GO" id="GO:0005524">
    <property type="term" value="F:ATP binding"/>
    <property type="evidence" value="ECO:0007669"/>
    <property type="project" value="UniProtKB-UniRule"/>
</dbReference>
<dbReference type="GO" id="GO:0006424">
    <property type="term" value="P:glutamyl-tRNA aminoacylation"/>
    <property type="evidence" value="ECO:0007669"/>
    <property type="project" value="UniProtKB-UniRule"/>
</dbReference>
<dbReference type="GO" id="GO:0004818">
    <property type="term" value="F:glutamate-tRNA ligase activity"/>
    <property type="evidence" value="ECO:0007669"/>
    <property type="project" value="UniProtKB-UniRule"/>
</dbReference>
<comment type="similarity">
    <text evidence="2 11">Belongs to the class-I aminoacyl-tRNA synthetase family. Glutamate--tRNA ligase type 1 subfamily.</text>
</comment>
<feature type="short sequence motif" description="'HIGH' region" evidence="11">
    <location>
        <begin position="16"/>
        <end position="26"/>
    </location>
</feature>
<name>F1T6G9_9ACTN</name>
<dbReference type="EMBL" id="ACGK02000003">
    <property type="protein sequence ID" value="EGF22863.1"/>
    <property type="molecule type" value="Genomic_DNA"/>
</dbReference>
<dbReference type="InterPro" id="IPR045462">
    <property type="entry name" value="aa-tRNA-synth_I_cd-bd"/>
</dbReference>
<dbReference type="PROSITE" id="PS00178">
    <property type="entry name" value="AA_TRNA_LIGASE_I"/>
    <property type="match status" value="1"/>
</dbReference>
<gene>
    <name evidence="11 14" type="primary">gltX</name>
    <name evidence="14" type="ORF">HMPREF0091_11060</name>
</gene>
<comment type="caution">
    <text evidence="11">Lacks conserved residue(s) required for the propagation of feature annotation.</text>
</comment>
<dbReference type="Gene3D" id="3.40.50.620">
    <property type="entry name" value="HUPs"/>
    <property type="match status" value="1"/>
</dbReference>
<evidence type="ECO:0000256" key="3">
    <source>
        <dbReference type="ARBA" id="ARBA00011245"/>
    </source>
</evidence>
<dbReference type="PANTHER" id="PTHR43311">
    <property type="entry name" value="GLUTAMATE--TRNA LIGASE"/>
    <property type="match status" value="1"/>
</dbReference>
<comment type="subunit">
    <text evidence="3 11">Monomer.</text>
</comment>
<comment type="catalytic activity">
    <reaction evidence="10 11">
        <text>tRNA(Glu) + L-glutamate + ATP = L-glutamyl-tRNA(Glu) + AMP + diphosphate</text>
        <dbReference type="Rhea" id="RHEA:23540"/>
        <dbReference type="Rhea" id="RHEA-COMP:9663"/>
        <dbReference type="Rhea" id="RHEA-COMP:9680"/>
        <dbReference type="ChEBI" id="CHEBI:29985"/>
        <dbReference type="ChEBI" id="CHEBI:30616"/>
        <dbReference type="ChEBI" id="CHEBI:33019"/>
        <dbReference type="ChEBI" id="CHEBI:78442"/>
        <dbReference type="ChEBI" id="CHEBI:78520"/>
        <dbReference type="ChEBI" id="CHEBI:456215"/>
        <dbReference type="EC" id="6.1.1.17"/>
    </reaction>
</comment>
<dbReference type="InterPro" id="IPR033910">
    <property type="entry name" value="GluRS_core"/>
</dbReference>
<feature type="binding site" evidence="11">
    <location>
        <position position="262"/>
    </location>
    <ligand>
        <name>ATP</name>
        <dbReference type="ChEBI" id="CHEBI:30616"/>
    </ligand>
</feature>
<dbReference type="eggNOG" id="COG0008">
    <property type="taxonomic scope" value="Bacteria"/>
</dbReference>
<dbReference type="PANTHER" id="PTHR43311:SF2">
    <property type="entry name" value="GLUTAMATE--TRNA LIGASE, MITOCHONDRIAL-RELATED"/>
    <property type="match status" value="1"/>
</dbReference>
<feature type="domain" description="Aminoacyl-tRNA synthetase class I anticodon-binding" evidence="13">
    <location>
        <begin position="395"/>
        <end position="523"/>
    </location>
</feature>
<evidence type="ECO:0000256" key="10">
    <source>
        <dbReference type="ARBA" id="ARBA00048351"/>
    </source>
</evidence>
<keyword evidence="5 11" id="KW-0436">Ligase</keyword>
<comment type="function">
    <text evidence="11">Catalyzes the attachment of glutamate to tRNA(Glu) in a two-step reaction: glutamate is first activated by ATP to form Glu-AMP and then transferred to the acceptor end of tRNA(Glu).</text>
</comment>
<evidence type="ECO:0000313" key="14">
    <source>
        <dbReference type="EMBL" id="EGF22863.1"/>
    </source>
</evidence>
<dbReference type="InterPro" id="IPR008925">
    <property type="entry name" value="aa_tRNA-synth_I_cd-bd_sf"/>
</dbReference>
<dbReference type="GO" id="GO:0008270">
    <property type="term" value="F:zinc ion binding"/>
    <property type="evidence" value="ECO:0007669"/>
    <property type="project" value="InterPro"/>
</dbReference>
<dbReference type="InterPro" id="IPR014729">
    <property type="entry name" value="Rossmann-like_a/b/a_fold"/>
</dbReference>
<dbReference type="InterPro" id="IPR020751">
    <property type="entry name" value="aa-tRNA-synth_I_codon-bd_sub2"/>
</dbReference>
<comment type="subcellular location">
    <subcellularLocation>
        <location evidence="1 11">Cytoplasm</location>
    </subcellularLocation>
</comment>
<evidence type="ECO:0000256" key="4">
    <source>
        <dbReference type="ARBA" id="ARBA00022490"/>
    </source>
</evidence>
<dbReference type="RefSeq" id="WP_006303266.1">
    <property type="nucleotide sequence ID" value="NZ_ACGK02000003.1"/>
</dbReference>
<keyword evidence="4 11" id="KW-0963">Cytoplasm</keyword>
<dbReference type="FunFam" id="3.40.50.620:FF:000007">
    <property type="entry name" value="Glutamate--tRNA ligase"/>
    <property type="match status" value="1"/>
</dbReference>
<evidence type="ECO:0000256" key="2">
    <source>
        <dbReference type="ARBA" id="ARBA00007894"/>
    </source>
</evidence>
<dbReference type="Pfam" id="PF19269">
    <property type="entry name" value="Anticodon_2"/>
    <property type="match status" value="1"/>
</dbReference>
<keyword evidence="6 11" id="KW-0547">Nucleotide-binding</keyword>
<organism evidence="14 15">
    <name type="scientific">Fannyhessea vaginae DSM 15829</name>
    <dbReference type="NCBI Taxonomy" id="525256"/>
    <lineage>
        <taxon>Bacteria</taxon>
        <taxon>Bacillati</taxon>
        <taxon>Actinomycetota</taxon>
        <taxon>Coriobacteriia</taxon>
        <taxon>Coriobacteriales</taxon>
        <taxon>Atopobiaceae</taxon>
        <taxon>Fannyhessea</taxon>
    </lineage>
</organism>
<dbReference type="InterPro" id="IPR049940">
    <property type="entry name" value="GluQ/Sye"/>
</dbReference>
<keyword evidence="15" id="KW-1185">Reference proteome</keyword>
<accession>F1T6G9</accession>
<dbReference type="GeneID" id="93210469"/>
<comment type="caution">
    <text evidence="14">The sequence shown here is derived from an EMBL/GenBank/DDBJ whole genome shotgun (WGS) entry which is preliminary data.</text>
</comment>
<dbReference type="CDD" id="cd00808">
    <property type="entry name" value="GluRS_core"/>
    <property type="match status" value="1"/>
</dbReference>
<evidence type="ECO:0000256" key="7">
    <source>
        <dbReference type="ARBA" id="ARBA00022840"/>
    </source>
</evidence>
<dbReference type="SUPFAM" id="SSF48163">
    <property type="entry name" value="An anticodon-binding domain of class I aminoacyl-tRNA synthetases"/>
    <property type="match status" value="1"/>
</dbReference>
<dbReference type="SUPFAM" id="SSF52374">
    <property type="entry name" value="Nucleotidylyl transferase"/>
    <property type="match status" value="1"/>
</dbReference>
<dbReference type="PRINTS" id="PR00987">
    <property type="entry name" value="TRNASYNTHGLU"/>
</dbReference>
<evidence type="ECO:0000259" key="12">
    <source>
        <dbReference type="Pfam" id="PF00749"/>
    </source>
</evidence>
<dbReference type="InterPro" id="IPR001412">
    <property type="entry name" value="aa-tRNA-synth_I_CS"/>
</dbReference>
<dbReference type="InterPro" id="IPR020058">
    <property type="entry name" value="Glu/Gln-tRNA-synth_Ib_cat-dom"/>
</dbReference>
<keyword evidence="9 11" id="KW-0030">Aminoacyl-tRNA synthetase</keyword>